<protein>
    <submittedName>
        <fullName evidence="5">Asparagine synthetase domain-containing protein</fullName>
    </submittedName>
</protein>
<dbReference type="InterPro" id="IPR001962">
    <property type="entry name" value="Asn_synthase"/>
</dbReference>
<keyword evidence="2" id="KW-0061">Asparagine biosynthesis</keyword>
<dbReference type="CDD" id="cd01991">
    <property type="entry name" value="Asn_synthase_B_C"/>
    <property type="match status" value="1"/>
</dbReference>
<dbReference type="GO" id="GO:0006529">
    <property type="term" value="P:asparagine biosynthetic process"/>
    <property type="evidence" value="ECO:0007669"/>
    <property type="project" value="UniProtKB-KW"/>
</dbReference>
<proteinExistence type="predicted"/>
<keyword evidence="3" id="KW-0315">Glutamine amidotransferase</keyword>
<dbReference type="SUPFAM" id="SSF52402">
    <property type="entry name" value="Adenine nucleotide alpha hydrolases-like"/>
    <property type="match status" value="1"/>
</dbReference>
<dbReference type="PANTHER" id="PTHR45937:SF1">
    <property type="entry name" value="ASPARAGINE SYNTHETASE DOMAIN-CONTAINING PROTEIN 1"/>
    <property type="match status" value="1"/>
</dbReference>
<keyword evidence="4" id="KW-1185">Reference proteome</keyword>
<evidence type="ECO:0000256" key="2">
    <source>
        <dbReference type="ARBA" id="ARBA00022888"/>
    </source>
</evidence>
<dbReference type="Proteomes" id="UP000035681">
    <property type="component" value="Unplaced"/>
</dbReference>
<keyword evidence="1" id="KW-0028">Amino-acid biosynthesis</keyword>
<evidence type="ECO:0000256" key="1">
    <source>
        <dbReference type="ARBA" id="ARBA00022605"/>
    </source>
</evidence>
<dbReference type="WBParaSite" id="TCONS_00010595.p1">
    <property type="protein sequence ID" value="TCONS_00010595.p1"/>
    <property type="gene ID" value="XLOC_003903"/>
</dbReference>
<sequence length="526" mass="60697">LFLLNKRQFCNNNFWVSHNDEIFVNSLNKPILIIPEPNHFDVEKKIEQLKGQCLSNIIKLIDSWDHGYTFIVEKDNCKGFTIGKDPIGRYSLLMSFKTKDTITIATSIKENDDEAYIEIPSGTIIDINFSDDKKQFHIKCLSLIDFKYMNTTWTRDLLNAQFIQPPNVKKFNISYDCICDEELELQYADQIGQTLHKVYEHYQIYNEKSITVMFSGGIDSVAIAYSLLQNLPSQTTLFLINVGVLNGNGVVSTPDRERAIRAYKEFKEKFSKNNIIFVCCDLSKEDIEKAKVNLIHGACRPKLTKMDESIALVQHFAFLGKGYNLEDGSKIYCNSNLFLNGSGADEIFGGYMKHRHCYNITNNYDEIAFFLQKELFYLGERNHGRDSRVIEATRKFLNCLDRKILSPFLTNQFIYFALPIPINMKSNFEKPRGEGEKSLLRLYLKRQGLSKEVYSQPKQAMQFGSRIGYYEEAKITGTTLVSCTFGEYDLLAKDYIQKAIENKWLVVENNIVKNFHLTHGHFNSNL</sequence>
<dbReference type="Gene3D" id="3.40.50.620">
    <property type="entry name" value="HUPs"/>
    <property type="match status" value="1"/>
</dbReference>
<evidence type="ECO:0000313" key="4">
    <source>
        <dbReference type="Proteomes" id="UP000035681"/>
    </source>
</evidence>
<dbReference type="GO" id="GO:0004066">
    <property type="term" value="F:asparagine synthase (glutamine-hydrolyzing) activity"/>
    <property type="evidence" value="ECO:0007669"/>
    <property type="project" value="InterPro"/>
</dbReference>
<name>A0AAF5DD79_STRER</name>
<evidence type="ECO:0000256" key="3">
    <source>
        <dbReference type="ARBA" id="ARBA00022962"/>
    </source>
</evidence>
<dbReference type="AlphaFoldDB" id="A0AAF5DD79"/>
<evidence type="ECO:0000313" key="5">
    <source>
        <dbReference type="WBParaSite" id="TCONS_00010595.p1"/>
    </source>
</evidence>
<dbReference type="PANTHER" id="PTHR45937">
    <property type="entry name" value="ASPARAGINE SYNTHETASE DOMAIN-CONTAINING PROTEIN 1"/>
    <property type="match status" value="1"/>
</dbReference>
<dbReference type="InterPro" id="IPR051857">
    <property type="entry name" value="Asn_synthetase_domain"/>
</dbReference>
<organism evidence="4 5">
    <name type="scientific">Strongyloides stercoralis</name>
    <name type="common">Threadworm</name>
    <dbReference type="NCBI Taxonomy" id="6248"/>
    <lineage>
        <taxon>Eukaryota</taxon>
        <taxon>Metazoa</taxon>
        <taxon>Ecdysozoa</taxon>
        <taxon>Nematoda</taxon>
        <taxon>Chromadorea</taxon>
        <taxon>Rhabditida</taxon>
        <taxon>Tylenchina</taxon>
        <taxon>Panagrolaimomorpha</taxon>
        <taxon>Strongyloidoidea</taxon>
        <taxon>Strongyloididae</taxon>
        <taxon>Strongyloides</taxon>
    </lineage>
</organism>
<accession>A0AAF5DD79</accession>
<dbReference type="InterPro" id="IPR014729">
    <property type="entry name" value="Rossmann-like_a/b/a_fold"/>
</dbReference>
<reference evidence="5" key="1">
    <citation type="submission" date="2024-02" db="UniProtKB">
        <authorList>
            <consortium name="WormBaseParasite"/>
        </authorList>
    </citation>
    <scope>IDENTIFICATION</scope>
</reference>